<evidence type="ECO:0000259" key="9">
    <source>
        <dbReference type="Pfam" id="PF04444"/>
    </source>
</evidence>
<keyword evidence="4" id="KW-0223">Dioxygenase</keyword>
<evidence type="ECO:0000313" key="11">
    <source>
        <dbReference type="Proteomes" id="UP000258309"/>
    </source>
</evidence>
<accession>A0A3E2GXQ7</accession>
<feature type="compositionally biased region" description="Basic and acidic residues" evidence="7">
    <location>
        <begin position="9"/>
        <end position="22"/>
    </location>
</feature>
<dbReference type="GO" id="GO:0009712">
    <property type="term" value="P:catechol-containing compound metabolic process"/>
    <property type="evidence" value="ECO:0007669"/>
    <property type="project" value="InterPro"/>
</dbReference>
<dbReference type="InterPro" id="IPR007535">
    <property type="entry name" value="Catechol_dOase_N"/>
</dbReference>
<keyword evidence="6" id="KW-0408">Iron</keyword>
<evidence type="ECO:0000256" key="7">
    <source>
        <dbReference type="SAM" id="MobiDB-lite"/>
    </source>
</evidence>
<dbReference type="Gene3D" id="2.60.130.10">
    <property type="entry name" value="Aromatic compound dioxygenase"/>
    <property type="match status" value="1"/>
</dbReference>
<dbReference type="OrthoDB" id="5238185at2759"/>
<dbReference type="InterPro" id="IPR050770">
    <property type="entry name" value="Intradiol_RC_Dioxygenase"/>
</dbReference>
<dbReference type="GO" id="GO:0008199">
    <property type="term" value="F:ferric iron binding"/>
    <property type="evidence" value="ECO:0007669"/>
    <property type="project" value="InterPro"/>
</dbReference>
<name>A0A3E2GXQ7_SCYLI</name>
<keyword evidence="3" id="KW-0479">Metal-binding</keyword>
<evidence type="ECO:0000256" key="5">
    <source>
        <dbReference type="ARBA" id="ARBA00023002"/>
    </source>
</evidence>
<organism evidence="10 11">
    <name type="scientific">Scytalidium lignicola</name>
    <name type="common">Hyphomycete</name>
    <dbReference type="NCBI Taxonomy" id="5539"/>
    <lineage>
        <taxon>Eukaryota</taxon>
        <taxon>Fungi</taxon>
        <taxon>Dikarya</taxon>
        <taxon>Ascomycota</taxon>
        <taxon>Pezizomycotina</taxon>
        <taxon>Leotiomycetes</taxon>
        <taxon>Leotiomycetes incertae sedis</taxon>
        <taxon>Scytalidium</taxon>
    </lineage>
</organism>
<feature type="region of interest" description="Disordered" evidence="7">
    <location>
        <begin position="1"/>
        <end position="23"/>
    </location>
</feature>
<dbReference type="PANTHER" id="PTHR33711:SF7">
    <property type="entry name" value="INTRADIOL RING-CLEAVAGE DIOXYGENASES DOMAIN-CONTAINING PROTEIN-RELATED"/>
    <property type="match status" value="1"/>
</dbReference>
<dbReference type="InterPro" id="IPR015889">
    <property type="entry name" value="Intradiol_dOase_core"/>
</dbReference>
<dbReference type="EMBL" id="NCSJ02000296">
    <property type="protein sequence ID" value="RFU25916.1"/>
    <property type="molecule type" value="Genomic_DNA"/>
</dbReference>
<dbReference type="PANTHER" id="PTHR33711">
    <property type="entry name" value="DIOXYGENASE, PUTATIVE (AFU_ORTHOLOGUE AFUA_2G02910)-RELATED"/>
    <property type="match status" value="1"/>
</dbReference>
<feature type="non-terminal residue" evidence="10">
    <location>
        <position position="303"/>
    </location>
</feature>
<proteinExistence type="inferred from homology"/>
<evidence type="ECO:0000256" key="3">
    <source>
        <dbReference type="ARBA" id="ARBA00022723"/>
    </source>
</evidence>
<gene>
    <name evidence="10" type="ORF">B7463_g10425</name>
</gene>
<dbReference type="Pfam" id="PF00775">
    <property type="entry name" value="Dioxygenase_C"/>
    <property type="match status" value="1"/>
</dbReference>
<comment type="caution">
    <text evidence="10">The sequence shown here is derived from an EMBL/GenBank/DDBJ whole genome shotgun (WGS) entry which is preliminary data.</text>
</comment>
<keyword evidence="5" id="KW-0560">Oxidoreductase</keyword>
<evidence type="ECO:0000256" key="2">
    <source>
        <dbReference type="ARBA" id="ARBA00007825"/>
    </source>
</evidence>
<evidence type="ECO:0000256" key="1">
    <source>
        <dbReference type="ARBA" id="ARBA00001965"/>
    </source>
</evidence>
<dbReference type="GO" id="GO:0018576">
    <property type="term" value="F:catechol 1,2-dioxygenase activity"/>
    <property type="evidence" value="ECO:0007669"/>
    <property type="project" value="InterPro"/>
</dbReference>
<dbReference type="Pfam" id="PF04444">
    <property type="entry name" value="Dioxygenase_N"/>
    <property type="match status" value="1"/>
</dbReference>
<dbReference type="Proteomes" id="UP000258309">
    <property type="component" value="Unassembled WGS sequence"/>
</dbReference>
<evidence type="ECO:0000256" key="4">
    <source>
        <dbReference type="ARBA" id="ARBA00022964"/>
    </source>
</evidence>
<comment type="cofactor">
    <cofactor evidence="1">
        <name>Fe(3+)</name>
        <dbReference type="ChEBI" id="CHEBI:29034"/>
    </cofactor>
</comment>
<evidence type="ECO:0008006" key="12">
    <source>
        <dbReference type="Google" id="ProtNLM"/>
    </source>
</evidence>
<keyword evidence="11" id="KW-1185">Reference proteome</keyword>
<protein>
    <recommendedName>
        <fullName evidence="12">Intradiol ring-cleavage dioxygenases domain-containing protein</fullName>
    </recommendedName>
</protein>
<evidence type="ECO:0000313" key="10">
    <source>
        <dbReference type="EMBL" id="RFU25916.1"/>
    </source>
</evidence>
<feature type="domain" description="Intradiol ring-cleavage dioxygenases" evidence="8">
    <location>
        <begin position="118"/>
        <end position="294"/>
    </location>
</feature>
<evidence type="ECO:0000259" key="8">
    <source>
        <dbReference type="Pfam" id="PF00775"/>
    </source>
</evidence>
<reference evidence="10 11" key="1">
    <citation type="submission" date="2018-05" db="EMBL/GenBank/DDBJ databases">
        <title>Draft genome sequence of Scytalidium lignicola DSM 105466, a ubiquitous saprotrophic fungus.</title>
        <authorList>
            <person name="Buettner E."/>
            <person name="Gebauer A.M."/>
            <person name="Hofrichter M."/>
            <person name="Liers C."/>
            <person name="Kellner H."/>
        </authorList>
    </citation>
    <scope>NUCLEOTIDE SEQUENCE [LARGE SCALE GENOMIC DNA]</scope>
    <source>
        <strain evidence="10 11">DSM 105466</strain>
    </source>
</reference>
<dbReference type="SUPFAM" id="SSF49482">
    <property type="entry name" value="Aromatic compound dioxygenase"/>
    <property type="match status" value="1"/>
</dbReference>
<dbReference type="AlphaFoldDB" id="A0A3E2GXQ7"/>
<feature type="non-terminal residue" evidence="10">
    <location>
        <position position="1"/>
    </location>
</feature>
<comment type="similarity">
    <text evidence="2">Belongs to the intradiol ring-cleavage dioxygenase family.</text>
</comment>
<feature type="domain" description="Catechol dioxygenase N-terminal" evidence="9">
    <location>
        <begin position="38"/>
        <end position="103"/>
    </location>
</feature>
<evidence type="ECO:0000256" key="6">
    <source>
        <dbReference type="ARBA" id="ARBA00023004"/>
    </source>
</evidence>
<dbReference type="InterPro" id="IPR000627">
    <property type="entry name" value="Intradiol_dOase_C"/>
</dbReference>
<dbReference type="STRING" id="5539.A0A3E2GXQ7"/>
<dbReference type="OMA" id="AMGPKTT"/>
<sequence length="303" mass="34031">MSSQSIPTHSDKAGPDLSRFDNDMTEGVINATGPKTSPRLRSVIANLTKHLHAFCRESEISRDEFMAAIDMINRAGKMSDDKRNEGLLLSDVLAMEAVIDDITYVLADDAATIPTVLGPFWRENAPIRKMGETIVFGIKNGDHSWIYGTVTDSRTGLPIENAELDVWETAPNGKYEQQDPDQIDMNLRGRFYTGKDGKYDFYCLRPTTYAIPDDGPAGDLLKLLDRHPMRPAHIHFIVQAPGYKPIITELFDRRDKHVYDDAVFAVKEGLIVDFLPRQGDPKAQYQVEYNFKLAARETPKAAL</sequence>